<evidence type="ECO:0000256" key="2">
    <source>
        <dbReference type="ARBA" id="ARBA00023054"/>
    </source>
</evidence>
<feature type="compositionally biased region" description="Acidic residues" evidence="3">
    <location>
        <begin position="27"/>
        <end position="51"/>
    </location>
</feature>
<dbReference type="GO" id="GO:0003677">
    <property type="term" value="F:DNA binding"/>
    <property type="evidence" value="ECO:0007669"/>
    <property type="project" value="TreeGrafter"/>
</dbReference>
<feature type="region of interest" description="Disordered" evidence="3">
    <location>
        <begin position="147"/>
        <end position="179"/>
    </location>
</feature>
<feature type="region of interest" description="Disordered" evidence="3">
    <location>
        <begin position="199"/>
        <end position="421"/>
    </location>
</feature>
<dbReference type="AlphaFoldDB" id="A0A445M0Z8"/>
<feature type="compositionally biased region" description="Polar residues" evidence="3">
    <location>
        <begin position="380"/>
        <end position="399"/>
    </location>
</feature>
<comment type="caution">
    <text evidence="4">The sequence shown here is derived from an EMBL/GenBank/DDBJ whole genome shotgun (WGS) entry which is preliminary data.</text>
</comment>
<dbReference type="SMART" id="SM00784">
    <property type="entry name" value="SPT2"/>
    <property type="match status" value="1"/>
</dbReference>
<accession>A0A445M0Z8</accession>
<dbReference type="GO" id="GO:0005730">
    <property type="term" value="C:nucleolus"/>
    <property type="evidence" value="ECO:0007669"/>
    <property type="project" value="TreeGrafter"/>
</dbReference>
<feature type="compositionally biased region" description="Polar residues" evidence="3">
    <location>
        <begin position="263"/>
        <end position="273"/>
    </location>
</feature>
<feature type="region of interest" description="Disordered" evidence="3">
    <location>
        <begin position="478"/>
        <end position="497"/>
    </location>
</feature>
<evidence type="ECO:0000313" key="5">
    <source>
        <dbReference type="Proteomes" id="UP000289340"/>
    </source>
</evidence>
<sequence>MRGYDDEGDHFCLMIIPYLMEPQGYDDYYENEGQENEYEEGGEEEYEEEEEVPRKPSKEEMEYLELRQKLKESIRKQMKKDSSANGTLRRDSTDRNKNKLPYDKNAENIVSIFNCSYGSFFGPSQPVIAQRVIQESKSLLENQHLASRFSNPQHIKKNQNKVPSGGSKSSSHNLAPKVSEIQVKAQKIKNTRDYSFLLSDDAELPAPSKAPPPQNMPIRNSEGRPAQVPARSKLPLSNGGKHVRASHEERNVGSAAGRLPPKSGSSYKTSKPSMASADSRKQLGNNSDNGPGWPVGPKGLPSKISVGTTGNKSSAPGIKNSVNGMRKSLPSKNHPSIPKQSVDQRISKQSVEQRIPKQSVEQRRDIRELNRPKMTPKQPVASSKPQINKPLKQNSVHTASQDRRPKHKVAKRPFDDDEDEVDFRNVIRNIFNYNPNKFVDDDDDDNMEAGFDEILREEKRSEMIAKREDEEQLRLIEEEEERERRRKMAKLKKRKLG</sequence>
<dbReference type="PANTHER" id="PTHR22691">
    <property type="entry name" value="YEAST SPT2-RELATED"/>
    <property type="match status" value="1"/>
</dbReference>
<gene>
    <name evidence="4" type="ORF">D0Y65_001011</name>
</gene>
<feature type="compositionally biased region" description="Basic residues" evidence="3">
    <location>
        <begin position="484"/>
        <end position="497"/>
    </location>
</feature>
<feature type="compositionally biased region" description="Polar residues" evidence="3">
    <location>
        <begin position="160"/>
        <end position="173"/>
    </location>
</feature>
<dbReference type="Pfam" id="PF08243">
    <property type="entry name" value="SPT2"/>
    <property type="match status" value="1"/>
</dbReference>
<reference evidence="4 5" key="1">
    <citation type="submission" date="2018-09" db="EMBL/GenBank/DDBJ databases">
        <title>A high-quality reference genome of wild soybean provides a powerful tool to mine soybean genomes.</title>
        <authorList>
            <person name="Xie M."/>
            <person name="Chung C.Y.L."/>
            <person name="Li M.-W."/>
            <person name="Wong F.-L."/>
            <person name="Chan T.-F."/>
            <person name="Lam H.-M."/>
        </authorList>
    </citation>
    <scope>NUCLEOTIDE SEQUENCE [LARGE SCALE GENOMIC DNA]</scope>
    <source>
        <strain evidence="5">cv. W05</strain>
        <tissue evidence="4">Hypocotyl of etiolated seedlings</tissue>
    </source>
</reference>
<comment type="similarity">
    <text evidence="1">Belongs to the SPT2 family.</text>
</comment>
<dbReference type="GO" id="GO:0006360">
    <property type="term" value="P:transcription by RNA polymerase I"/>
    <property type="evidence" value="ECO:0007669"/>
    <property type="project" value="TreeGrafter"/>
</dbReference>
<proteinExistence type="inferred from homology"/>
<evidence type="ECO:0000256" key="1">
    <source>
        <dbReference type="ARBA" id="ARBA00006461"/>
    </source>
</evidence>
<feature type="compositionally biased region" description="Basic and acidic residues" evidence="3">
    <location>
        <begin position="52"/>
        <end position="101"/>
    </location>
</feature>
<protein>
    <recommendedName>
        <fullName evidence="6">Protein SPT2 homolog</fullName>
    </recommendedName>
</protein>
<dbReference type="PANTHER" id="PTHR22691:SF8">
    <property type="entry name" value="PROTEIN SPT2 HOMOLOG"/>
    <property type="match status" value="1"/>
</dbReference>
<name>A0A445M0Z8_GLYSO</name>
<dbReference type="EMBL" id="QZWG01000001">
    <property type="protein sequence ID" value="RZC29262.1"/>
    <property type="molecule type" value="Genomic_DNA"/>
</dbReference>
<keyword evidence="2" id="KW-0175">Coiled coil</keyword>
<dbReference type="GO" id="GO:0042393">
    <property type="term" value="F:histone binding"/>
    <property type="evidence" value="ECO:0007669"/>
    <property type="project" value="TreeGrafter"/>
</dbReference>
<organism evidence="4 5">
    <name type="scientific">Glycine soja</name>
    <name type="common">Wild soybean</name>
    <dbReference type="NCBI Taxonomy" id="3848"/>
    <lineage>
        <taxon>Eukaryota</taxon>
        <taxon>Viridiplantae</taxon>
        <taxon>Streptophyta</taxon>
        <taxon>Embryophyta</taxon>
        <taxon>Tracheophyta</taxon>
        <taxon>Spermatophyta</taxon>
        <taxon>Magnoliopsida</taxon>
        <taxon>eudicotyledons</taxon>
        <taxon>Gunneridae</taxon>
        <taxon>Pentapetalae</taxon>
        <taxon>rosids</taxon>
        <taxon>fabids</taxon>
        <taxon>Fabales</taxon>
        <taxon>Fabaceae</taxon>
        <taxon>Papilionoideae</taxon>
        <taxon>50 kb inversion clade</taxon>
        <taxon>NPAAA clade</taxon>
        <taxon>indigoferoid/millettioid clade</taxon>
        <taxon>Phaseoleae</taxon>
        <taxon>Glycine</taxon>
        <taxon>Glycine subgen. Soja</taxon>
    </lineage>
</organism>
<evidence type="ECO:0000313" key="4">
    <source>
        <dbReference type="EMBL" id="RZC29262.1"/>
    </source>
</evidence>
<evidence type="ECO:0008006" key="6">
    <source>
        <dbReference type="Google" id="ProtNLM"/>
    </source>
</evidence>
<dbReference type="InterPro" id="IPR013256">
    <property type="entry name" value="Chromatin_SPT2"/>
</dbReference>
<feature type="compositionally biased region" description="Polar residues" evidence="3">
    <location>
        <begin position="330"/>
        <end position="352"/>
    </location>
</feature>
<evidence type="ECO:0000256" key="3">
    <source>
        <dbReference type="SAM" id="MobiDB-lite"/>
    </source>
</evidence>
<feature type="region of interest" description="Disordered" evidence="3">
    <location>
        <begin position="25"/>
        <end position="101"/>
    </location>
</feature>
<keyword evidence="5" id="KW-1185">Reference proteome</keyword>
<feature type="compositionally biased region" description="Basic and acidic residues" evidence="3">
    <location>
        <begin position="360"/>
        <end position="371"/>
    </location>
</feature>
<dbReference type="Proteomes" id="UP000289340">
    <property type="component" value="Chromosome 1"/>
</dbReference>
<dbReference type="GO" id="GO:0006334">
    <property type="term" value="P:nucleosome assembly"/>
    <property type="evidence" value="ECO:0007669"/>
    <property type="project" value="TreeGrafter"/>
</dbReference>
<feature type="compositionally biased region" description="Polar residues" evidence="3">
    <location>
        <begin position="305"/>
        <end position="314"/>
    </location>
</feature>